<dbReference type="Pfam" id="PF13439">
    <property type="entry name" value="Glyco_transf_4"/>
    <property type="match status" value="1"/>
</dbReference>
<reference evidence="3 4" key="1">
    <citation type="submission" date="2021-06" db="EMBL/GenBank/DDBJ databases">
        <title>Complete genome of Haloferula helveola possessing various polysaccharide degrading enzymes.</title>
        <authorList>
            <person name="Takami H."/>
            <person name="Huang C."/>
            <person name="Hamasaki K."/>
        </authorList>
    </citation>
    <scope>NUCLEOTIDE SEQUENCE [LARGE SCALE GENOMIC DNA]</scope>
    <source>
        <strain evidence="3 4">CN-1</strain>
    </source>
</reference>
<gene>
    <name evidence="3" type="primary">lpsB</name>
    <name evidence="3" type="ORF">HAHE_36800</name>
</gene>
<evidence type="ECO:0000259" key="2">
    <source>
        <dbReference type="Pfam" id="PF13439"/>
    </source>
</evidence>
<sequence>MKVLQVLPELNSGGVERGTLELSGHLVAKGHESLVLSGGGRLVERLEKAGSRHITLPVGRKSPASLLLVSKLRKLLEAECPDILHLRSRVPAWLLWLAWRKLPASDRPKLVTTVHGFYSVSRWSEIMCRGERVICVSESIREYVLKNYPKTDPSLLRVVPRGVEPAEYPYGFRPDADWIESFHDLFPETRDKRLITLPGRITRLKGHEDLITILGKLADQPDLHAVIVGGVHPRKASYFDEIRAKFKDAGLSDRVTFTGNRDDLRNILAISTVVLSLTRQPESFGRTTLEALAMGIPVAGYAHGGVGEQLDTLYPQGRIPPLDVEAAGDVIAKLLETPGDVMPENPFTLGRMLDGTLDVYRELQD</sequence>
<dbReference type="CDD" id="cd03819">
    <property type="entry name" value="GT4_WavL-like"/>
    <property type="match status" value="1"/>
</dbReference>
<dbReference type="EMBL" id="AP024702">
    <property type="protein sequence ID" value="BCX49772.1"/>
    <property type="molecule type" value="Genomic_DNA"/>
</dbReference>
<feature type="domain" description="Glycosyltransferase subfamily 4-like N-terminal" evidence="2">
    <location>
        <begin position="13"/>
        <end position="166"/>
    </location>
</feature>
<dbReference type="InterPro" id="IPR028098">
    <property type="entry name" value="Glyco_trans_4-like_N"/>
</dbReference>
<proteinExistence type="predicted"/>
<name>A0ABM7RDL5_9BACT</name>
<dbReference type="GO" id="GO:0016740">
    <property type="term" value="F:transferase activity"/>
    <property type="evidence" value="ECO:0007669"/>
    <property type="project" value="UniProtKB-KW"/>
</dbReference>
<dbReference type="InterPro" id="IPR001296">
    <property type="entry name" value="Glyco_trans_1"/>
</dbReference>
<dbReference type="SUPFAM" id="SSF53756">
    <property type="entry name" value="UDP-Glycosyltransferase/glycogen phosphorylase"/>
    <property type="match status" value="1"/>
</dbReference>
<accession>A0ABM7RDL5</accession>
<dbReference type="RefSeq" id="WP_338686517.1">
    <property type="nucleotide sequence ID" value="NZ_AP024702.1"/>
</dbReference>
<feature type="domain" description="Glycosyl transferase family 1" evidence="1">
    <location>
        <begin position="190"/>
        <end position="338"/>
    </location>
</feature>
<dbReference type="Proteomes" id="UP001374893">
    <property type="component" value="Chromosome"/>
</dbReference>
<evidence type="ECO:0000313" key="4">
    <source>
        <dbReference type="Proteomes" id="UP001374893"/>
    </source>
</evidence>
<dbReference type="PANTHER" id="PTHR12526">
    <property type="entry name" value="GLYCOSYLTRANSFERASE"/>
    <property type="match status" value="1"/>
</dbReference>
<dbReference type="Pfam" id="PF00534">
    <property type="entry name" value="Glycos_transf_1"/>
    <property type="match status" value="1"/>
</dbReference>
<protein>
    <submittedName>
        <fullName evidence="3">Glycosyl transferase family 4</fullName>
    </submittedName>
</protein>
<organism evidence="3 4">
    <name type="scientific">Haloferula helveola</name>
    <dbReference type="NCBI Taxonomy" id="490095"/>
    <lineage>
        <taxon>Bacteria</taxon>
        <taxon>Pseudomonadati</taxon>
        <taxon>Verrucomicrobiota</taxon>
        <taxon>Verrucomicrobiia</taxon>
        <taxon>Verrucomicrobiales</taxon>
        <taxon>Verrucomicrobiaceae</taxon>
        <taxon>Haloferula</taxon>
    </lineage>
</organism>
<keyword evidence="4" id="KW-1185">Reference proteome</keyword>
<evidence type="ECO:0000313" key="3">
    <source>
        <dbReference type="EMBL" id="BCX49772.1"/>
    </source>
</evidence>
<dbReference type="Gene3D" id="3.40.50.2000">
    <property type="entry name" value="Glycogen Phosphorylase B"/>
    <property type="match status" value="2"/>
</dbReference>
<evidence type="ECO:0000259" key="1">
    <source>
        <dbReference type="Pfam" id="PF00534"/>
    </source>
</evidence>
<keyword evidence="3" id="KW-0808">Transferase</keyword>
<dbReference type="PANTHER" id="PTHR12526:SF638">
    <property type="entry name" value="SPORE COAT PROTEIN SA"/>
    <property type="match status" value="1"/>
</dbReference>